<feature type="binding site" evidence="6">
    <location>
        <position position="106"/>
    </location>
    <ligand>
        <name>substrate</name>
    </ligand>
</feature>
<comment type="catalytic activity">
    <reaction evidence="6">
        <text>D-ribose 5-phosphate + uracil = psi-UMP + H2O</text>
        <dbReference type="Rhea" id="RHEA:18337"/>
        <dbReference type="ChEBI" id="CHEBI:15377"/>
        <dbReference type="ChEBI" id="CHEBI:17568"/>
        <dbReference type="ChEBI" id="CHEBI:58380"/>
        <dbReference type="ChEBI" id="CHEBI:78346"/>
        <dbReference type="EC" id="4.2.1.70"/>
    </reaction>
</comment>
<dbReference type="SUPFAM" id="SSF110581">
    <property type="entry name" value="Indigoidine synthase A-like"/>
    <property type="match status" value="1"/>
</dbReference>
<dbReference type="Pfam" id="PF04227">
    <property type="entry name" value="Indigoidine_A"/>
    <property type="match status" value="1"/>
</dbReference>
<evidence type="ECO:0000256" key="3">
    <source>
        <dbReference type="ARBA" id="ARBA00023211"/>
    </source>
</evidence>
<comment type="caution">
    <text evidence="7">The sequence shown here is derived from an EMBL/GenBank/DDBJ whole genome shotgun (WGS) entry which is preliminary data.</text>
</comment>
<protein>
    <recommendedName>
        <fullName evidence="6">Pseudouridine-5'-phosphate glycosidase</fullName>
        <shortName evidence="6">PsiMP glycosidase</shortName>
        <ecNumber evidence="6">4.2.1.70</ecNumber>
    </recommendedName>
</protein>
<evidence type="ECO:0000256" key="2">
    <source>
        <dbReference type="ARBA" id="ARBA00022801"/>
    </source>
</evidence>
<dbReference type="HOGENOM" id="CLU_012201_0_1_9"/>
<dbReference type="RefSeq" id="WP_023556788.1">
    <property type="nucleotide sequence ID" value="NZ_KI629782.1"/>
</dbReference>
<comment type="similarity">
    <text evidence="6">Belongs to the pseudouridine-5'-phosphate glycosidase family.</text>
</comment>
<dbReference type="EMBL" id="AYJU01000016">
    <property type="protein sequence ID" value="EST54488.1"/>
    <property type="molecule type" value="Genomic_DNA"/>
</dbReference>
<dbReference type="AlphaFoldDB" id="V6MGD0"/>
<name>V6MGD0_9BACL</name>
<dbReference type="STRING" id="1408254.T458_14480"/>
<evidence type="ECO:0000313" key="7">
    <source>
        <dbReference type="EMBL" id="EST54488.1"/>
    </source>
</evidence>
<proteinExistence type="inferred from homology"/>
<dbReference type="InterPro" id="IPR022830">
    <property type="entry name" value="Indigdn_synthA-like"/>
</dbReference>
<dbReference type="PANTHER" id="PTHR42909:SF1">
    <property type="entry name" value="CARBOHYDRATE KINASE PFKB DOMAIN-CONTAINING PROTEIN"/>
    <property type="match status" value="1"/>
</dbReference>
<dbReference type="GO" id="GO:0046113">
    <property type="term" value="P:nucleobase catabolic process"/>
    <property type="evidence" value="ECO:0007669"/>
    <property type="project" value="UniProtKB-UniRule"/>
</dbReference>
<feature type="binding site" evidence="6">
    <location>
        <position position="86"/>
    </location>
    <ligand>
        <name>substrate</name>
    </ligand>
</feature>
<dbReference type="HAMAP" id="MF_01876">
    <property type="entry name" value="PsiMP_glycosidase"/>
    <property type="match status" value="1"/>
</dbReference>
<organism evidence="7 8">
    <name type="scientific">Brevibacillus panacihumi W25</name>
    <dbReference type="NCBI Taxonomy" id="1408254"/>
    <lineage>
        <taxon>Bacteria</taxon>
        <taxon>Bacillati</taxon>
        <taxon>Bacillota</taxon>
        <taxon>Bacilli</taxon>
        <taxon>Bacillales</taxon>
        <taxon>Paenibacillaceae</taxon>
        <taxon>Brevibacillus</taxon>
    </lineage>
</organism>
<feature type="active site" description="Proton donor" evidence="6">
    <location>
        <position position="25"/>
    </location>
</feature>
<comment type="cofactor">
    <cofactor evidence="6">
        <name>Mn(2+)</name>
        <dbReference type="ChEBI" id="CHEBI:29035"/>
    </cofactor>
    <text evidence="6">Binds 1 Mn(2+) ion per subunit.</text>
</comment>
<keyword evidence="1 6" id="KW-0479">Metal-binding</keyword>
<keyword evidence="3 6" id="KW-0464">Manganese</keyword>
<keyword evidence="4 6" id="KW-0456">Lyase</keyword>
<dbReference type="InterPro" id="IPR007342">
    <property type="entry name" value="PsuG"/>
</dbReference>
<feature type="binding site" evidence="6">
    <location>
        <begin position="140"/>
        <end position="142"/>
    </location>
    <ligand>
        <name>substrate</name>
    </ligand>
</feature>
<dbReference type="PATRIC" id="fig|1408254.3.peg.2834"/>
<dbReference type="GO" id="GO:0046872">
    <property type="term" value="F:metal ion binding"/>
    <property type="evidence" value="ECO:0007669"/>
    <property type="project" value="UniProtKB-KW"/>
</dbReference>
<dbReference type="PANTHER" id="PTHR42909">
    <property type="entry name" value="ZGC:136858"/>
    <property type="match status" value="1"/>
</dbReference>
<reference evidence="7 8" key="1">
    <citation type="journal article" date="2014" name="Genome Announc.">
        <title>Draft Genome Sequence of Brevibacillus panacihumi Strain W25, a Halotolerant Hydrocarbon-Degrading Bacterium.</title>
        <authorList>
            <person name="Wang X."/>
            <person name="Jin D."/>
            <person name="Zhou L."/>
            <person name="Wu L."/>
            <person name="An W."/>
            <person name="Chen Y."/>
            <person name="Zhao L."/>
        </authorList>
    </citation>
    <scope>NUCLEOTIDE SEQUENCE [LARGE SCALE GENOMIC DNA]</scope>
    <source>
        <strain evidence="7 8">W25</strain>
    </source>
</reference>
<evidence type="ECO:0000256" key="1">
    <source>
        <dbReference type="ARBA" id="ARBA00022723"/>
    </source>
</evidence>
<dbReference type="eggNOG" id="COG2313">
    <property type="taxonomic scope" value="Bacteria"/>
</dbReference>
<keyword evidence="8" id="KW-1185">Reference proteome</keyword>
<evidence type="ECO:0000313" key="8">
    <source>
        <dbReference type="Proteomes" id="UP000017973"/>
    </source>
</evidence>
<keyword evidence="2 6" id="KW-0378">Hydrolase</keyword>
<dbReference type="Gene3D" id="3.40.1790.10">
    <property type="entry name" value="Indigoidine synthase domain"/>
    <property type="match status" value="1"/>
</dbReference>
<evidence type="ECO:0000256" key="4">
    <source>
        <dbReference type="ARBA" id="ARBA00023239"/>
    </source>
</evidence>
<dbReference type="Proteomes" id="UP000017973">
    <property type="component" value="Unassembled WGS sequence"/>
</dbReference>
<dbReference type="GO" id="GO:0005737">
    <property type="term" value="C:cytoplasm"/>
    <property type="evidence" value="ECO:0007669"/>
    <property type="project" value="TreeGrafter"/>
</dbReference>
<dbReference type="GO" id="GO:0004730">
    <property type="term" value="F:pseudouridylate synthase activity"/>
    <property type="evidence" value="ECO:0007669"/>
    <property type="project" value="UniProtKB-UniRule"/>
</dbReference>
<evidence type="ECO:0000256" key="6">
    <source>
        <dbReference type="HAMAP-Rule" id="MF_01876"/>
    </source>
</evidence>
<evidence type="ECO:0000256" key="5">
    <source>
        <dbReference type="ARBA" id="ARBA00023295"/>
    </source>
</evidence>
<dbReference type="GO" id="GO:0016798">
    <property type="term" value="F:hydrolase activity, acting on glycosyl bonds"/>
    <property type="evidence" value="ECO:0007669"/>
    <property type="project" value="UniProtKB-KW"/>
</dbReference>
<dbReference type="OrthoDB" id="9805870at2"/>
<comment type="subunit">
    <text evidence="6">Homotrimer.</text>
</comment>
<accession>V6MGD0</accession>
<feature type="active site" description="Nucleophile" evidence="6">
    <location>
        <position position="159"/>
    </location>
</feature>
<sequence length="305" mass="32705">MKAYLSYTDEVRNALENNLPVVALETTIISHGMPYPQNIEMAKEVEQIIRDNGAVPATIGIMNGQIKIGLSESELEEFATNKSVEKVSRRDFPYILASGKIGATTVAATMIAAQLAGIRVFATGGIGGVHREGEVTWDVSADLMELAGTNVAVVCAGAKSILDLGRTLEYLETHGVPVVGYRTDEFPSFFARESGFGVDFRLDTPEQVGTLLDTKWKLGLNGGVVIANPVPESDALEHDKIEAVIQQALDEAKQNNIAGKKVTPFLLDKVKQLTAGKSLQTNIALVRHNAAVAAQIAVAYNAKSK</sequence>
<dbReference type="EC" id="4.2.1.70" evidence="6"/>
<keyword evidence="5 6" id="KW-0326">Glycosidase</keyword>
<feature type="binding site" evidence="6">
    <location>
        <position position="138"/>
    </location>
    <ligand>
        <name>Mn(2+)</name>
        <dbReference type="ChEBI" id="CHEBI:29035"/>
    </ligand>
</feature>
<gene>
    <name evidence="6" type="primary">psuG</name>
    <name evidence="7" type="ORF">T458_14480</name>
</gene>
<comment type="function">
    <text evidence="6">Catalyzes the reversible cleavage of pseudouridine 5'-phosphate (PsiMP) to ribose 5-phosphate and uracil. Functions biologically in the cleavage direction, as part of a pseudouridine degradation pathway.</text>
</comment>